<dbReference type="EMBL" id="CAJNOQ010000234">
    <property type="protein sequence ID" value="CAF0775914.1"/>
    <property type="molecule type" value="Genomic_DNA"/>
</dbReference>
<dbReference type="EMBL" id="CAJOBC010000234">
    <property type="protein sequence ID" value="CAF3558470.1"/>
    <property type="molecule type" value="Genomic_DNA"/>
</dbReference>
<name>A0A813R4N1_9BILA</name>
<dbReference type="SUPFAM" id="SSF47923">
    <property type="entry name" value="Ypt/Rab-GAP domain of gyp1p"/>
    <property type="match status" value="2"/>
</dbReference>
<dbReference type="Proteomes" id="UP000663829">
    <property type="component" value="Unassembled WGS sequence"/>
</dbReference>
<dbReference type="Proteomes" id="UP000681722">
    <property type="component" value="Unassembled WGS sequence"/>
</dbReference>
<dbReference type="PANTHER" id="PTHR22957:SF333">
    <property type="entry name" value="TBC1 DOMAIN FAMILY MEMBER 25"/>
    <property type="match status" value="1"/>
</dbReference>
<dbReference type="Gene3D" id="1.10.472.80">
    <property type="entry name" value="Ypt/Rab-GAP domain of gyp1p, domain 3"/>
    <property type="match status" value="1"/>
</dbReference>
<dbReference type="Pfam" id="PF00566">
    <property type="entry name" value="RabGAP-TBC"/>
    <property type="match status" value="1"/>
</dbReference>
<organism evidence="4 6">
    <name type="scientific">Didymodactylos carnosus</name>
    <dbReference type="NCBI Taxonomy" id="1234261"/>
    <lineage>
        <taxon>Eukaryota</taxon>
        <taxon>Metazoa</taxon>
        <taxon>Spiralia</taxon>
        <taxon>Gnathifera</taxon>
        <taxon>Rotifera</taxon>
        <taxon>Eurotatoria</taxon>
        <taxon>Bdelloidea</taxon>
        <taxon>Philodinida</taxon>
        <taxon>Philodinidae</taxon>
        <taxon>Didymodactylos</taxon>
    </lineage>
</organism>
<reference evidence="4" key="1">
    <citation type="submission" date="2021-02" db="EMBL/GenBank/DDBJ databases">
        <authorList>
            <person name="Nowell W R."/>
        </authorList>
    </citation>
    <scope>NUCLEOTIDE SEQUENCE</scope>
</reference>
<evidence type="ECO:0000256" key="2">
    <source>
        <dbReference type="SAM" id="MobiDB-lite"/>
    </source>
</evidence>
<dbReference type="OrthoDB" id="10264062at2759"/>
<gene>
    <name evidence="4" type="ORF">GPM918_LOCUS2190</name>
    <name evidence="5" type="ORF">SRO942_LOCUS2190</name>
</gene>
<dbReference type="AlphaFoldDB" id="A0A813R4N1"/>
<dbReference type="GO" id="GO:0005776">
    <property type="term" value="C:autophagosome"/>
    <property type="evidence" value="ECO:0007669"/>
    <property type="project" value="TreeGrafter"/>
</dbReference>
<dbReference type="Gene3D" id="1.10.8.270">
    <property type="entry name" value="putative rabgap domain of human tbc1 domain family member 14 like domains"/>
    <property type="match status" value="1"/>
</dbReference>
<comment type="caution">
    <text evidence="4">The sequence shown here is derived from an EMBL/GenBank/DDBJ whole genome shotgun (WGS) entry which is preliminary data.</text>
</comment>
<proteinExistence type="predicted"/>
<dbReference type="PROSITE" id="PS50086">
    <property type="entry name" value="TBC_RABGAP"/>
    <property type="match status" value="1"/>
</dbReference>
<feature type="compositionally biased region" description="Low complexity" evidence="2">
    <location>
        <begin position="7"/>
        <end position="26"/>
    </location>
</feature>
<dbReference type="GO" id="GO:1901096">
    <property type="term" value="P:regulation of autophagosome maturation"/>
    <property type="evidence" value="ECO:0007669"/>
    <property type="project" value="TreeGrafter"/>
</dbReference>
<keyword evidence="1" id="KW-0343">GTPase activation</keyword>
<evidence type="ECO:0000259" key="3">
    <source>
        <dbReference type="PROSITE" id="PS50086"/>
    </source>
</evidence>
<dbReference type="InterPro" id="IPR035969">
    <property type="entry name" value="Rab-GAP_TBC_sf"/>
</dbReference>
<feature type="domain" description="Rab-GAP TBC" evidence="3">
    <location>
        <begin position="232"/>
        <end position="443"/>
    </location>
</feature>
<keyword evidence="6" id="KW-1185">Reference proteome</keyword>
<feature type="region of interest" description="Disordered" evidence="2">
    <location>
        <begin position="1"/>
        <end position="27"/>
    </location>
</feature>
<dbReference type="GO" id="GO:0005096">
    <property type="term" value="F:GTPase activator activity"/>
    <property type="evidence" value="ECO:0007669"/>
    <property type="project" value="UniProtKB-KW"/>
</dbReference>
<sequence length="689" mass="79320">MRPKQNSDTTITAASTTNSSGASSVSRIPTCSSFGSRMSVIGTAHPDVVRIKVYKPNSVNGESESKKFCVDPRLTSYNTLQCLIAQAFDIKTDFVINAIVKDSYGRETITAIWSDWDLDAAFQNVIQESCLKLRYELTHREDGLDDWDFIHIGDFGSNIRWFSVDSRSIIATVNQTAGKAASALNKAINWMYGVNGRRNIQPLGEGDLKKFLDCEGRLIHNIELRQAIFDGGIEPSFRKVVWRHLLNIFPSSMTGTERIEYLKSVNIQYEKLKMRWAHEHESCQEKTETIRLIMQTVRKDALRTDRAFGFYAGSDNNVNVQSLFNILTTYCVNHPSITYCQGMNDYASTLLYVMREEALTYICFCSIMKRIRANFATDGVAIATKFHHLKVLFQAVDPVYWDYFCTADAVNLLFVYRWLLLECKREFPFSDALRVLEVMWSTLPIDNEPPSLSEIPLLATLDSNEKLCFTCASTRPDCSVRRAISCPDLYLSTEPIPMDHYLSRFDNSTEPLFLSSSWPSITRSTNEYCGRHIKRSSTDDYSYYFMSSSQPHSSQYQQQQQQQQRQRSLENSFSVSELSEFDCDAANQPIAATAAQISWITRLPPCNMWLDEDNPFLLFLCISIMLTHRTYLLKQNNLDEQDIAMYFDRYRRRHHADRILNCTRTLYSQYIQWSRKKRMIDDLSQFSAS</sequence>
<evidence type="ECO:0000313" key="4">
    <source>
        <dbReference type="EMBL" id="CAF0775914.1"/>
    </source>
</evidence>
<accession>A0A813R4N1</accession>
<dbReference type="InterPro" id="IPR000195">
    <property type="entry name" value="Rab-GAP-TBC_dom"/>
</dbReference>
<evidence type="ECO:0000313" key="6">
    <source>
        <dbReference type="Proteomes" id="UP000663829"/>
    </source>
</evidence>
<evidence type="ECO:0000256" key="1">
    <source>
        <dbReference type="ARBA" id="ARBA00022468"/>
    </source>
</evidence>
<evidence type="ECO:0000313" key="5">
    <source>
        <dbReference type="EMBL" id="CAF3558470.1"/>
    </source>
</evidence>
<dbReference type="SMART" id="SM00164">
    <property type="entry name" value="TBC"/>
    <property type="match status" value="1"/>
</dbReference>
<dbReference type="PANTHER" id="PTHR22957">
    <property type="entry name" value="TBC1 DOMAIN FAMILY MEMBER GTPASE-ACTIVATING PROTEIN"/>
    <property type="match status" value="1"/>
</dbReference>
<protein>
    <recommendedName>
        <fullName evidence="3">Rab-GAP TBC domain-containing protein</fullName>
    </recommendedName>
</protein>